<feature type="region of interest" description="Disordered" evidence="1">
    <location>
        <begin position="453"/>
        <end position="519"/>
    </location>
</feature>
<dbReference type="STRING" id="1353952.A0A165F1X7"/>
<sequence length="1172" mass="125368">MGGGTSAHYCSAIRGAEGNADRVWGATEPSLIPSHNTSSTPSAQAQLYAPRPVAMTPLSSLGHPTPTGSLKRKRLSGEHGARPMGWEDVQGLVDADQRPMVWTKSNTLLTAHPTQPYILGRIPLLAPSTSTPAPTVQFTLPTPDRLSLSPSSFLPASTLLLSPSDTHLFAYFPSSRTGERSGIEGDPTANLQSAAESGVAVIWERSSERPSERSAEVDSWSIATFWTLQPADAVVGGRWIGPDREYYTLPSRRSSSGFRVLRPPSAGPESAPSMSHLLLILSSNTLQLCSRPVGNPNGRIALLRAPLGAPYERYDGSDDLLSKANPRSARVVRTSVGLVPGEQSLLIATQLAVVPRPPQMEGISMALLDPAFGESGGPGVGPGPAKEREVDLGGVGEAWAEEVQLQEVRLHLMSPRWTITCTPLAPITHDQPRSALLTSLEFVPVPLSAPATSSGITANGTHGANGTNGIATAHQGQESQENKEGEQEEEMFTPPPEKALPDGDAAESGDAGQGEGGVQGEGRECLGLLCGFVDYKYETAPPASTLQLWMFQRSPVELCSAFVDLVDDPGKLPNEEDMTEWAPVLAAHRTFPDHILNLLADARGARTGKLLVGLVSTAPESRLGHKSDLRGRRGELRLLHTLTLADDLSSRPTPLAYKRDMPLSLSCACSPNRLFLTLTTPPNTPPRTLFAPYPSRPAATPWPTNPALEQPAGPLVQAFLNVADVADVARALWAGGASKDAVVAQFRTCWDVLDEVRGTSEMSDLVGTPVHATNGAEKDKDKDGAAAAASVSPEATKKSPSKTPAKSPEMGTGPGTVGSTGTVGSGPGPGSGTAVPPRAVELDCSPWTTRFVESLVGIYRACPDPEVASAWEICYDITKLVACERAFLVSRQKREEKAADGGRTAVVVFETKNTWNLIAWADWFLDLCKRIVADAIVQRAWDLWDEQGAPDSPPGLKSERTPPASALLLVHPMSLSLIVFTLKYVREFIEWMSKIAATTEQAYIVQCTLQDTVDRSFLDLHALEEVLGGVQGLTKAYWTKHADSLLDFREAFIAVSVPKPLCSVSLEIARLLTGHTALANKIALLISPTDLLQTMLIHSSENANDGEAKKDIISRLTLRPGAVLRTCLRCGGKTEANAPGKRLPSISWLFYEEVFTKKCLCGGSWVRGNVKA</sequence>
<feature type="region of interest" description="Disordered" evidence="1">
    <location>
        <begin position="765"/>
        <end position="837"/>
    </location>
</feature>
<dbReference type="OrthoDB" id="2535907at2759"/>
<accession>A0A165F1X7</accession>
<reference evidence="3 4" key="1">
    <citation type="journal article" date="2016" name="Mol. Biol. Evol.">
        <title>Comparative Genomics of Early-Diverging Mushroom-Forming Fungi Provides Insights into the Origins of Lignocellulose Decay Capabilities.</title>
        <authorList>
            <person name="Nagy L.G."/>
            <person name="Riley R."/>
            <person name="Tritt A."/>
            <person name="Adam C."/>
            <person name="Daum C."/>
            <person name="Floudas D."/>
            <person name="Sun H."/>
            <person name="Yadav J.S."/>
            <person name="Pangilinan J."/>
            <person name="Larsson K.H."/>
            <person name="Matsuura K."/>
            <person name="Barry K."/>
            <person name="Labutti K."/>
            <person name="Kuo R."/>
            <person name="Ohm R.A."/>
            <person name="Bhattacharya S.S."/>
            <person name="Shirouzu T."/>
            <person name="Yoshinaga Y."/>
            <person name="Martin F.M."/>
            <person name="Grigoriev I.V."/>
            <person name="Hibbett D.S."/>
        </authorList>
    </citation>
    <scope>NUCLEOTIDE SEQUENCE [LARGE SCALE GENOMIC DNA]</scope>
    <source>
        <strain evidence="3 4">HHB12733</strain>
    </source>
</reference>
<dbReference type="AlphaFoldDB" id="A0A165F1X7"/>
<feature type="region of interest" description="Disordered" evidence="1">
    <location>
        <begin position="55"/>
        <end position="84"/>
    </location>
</feature>
<dbReference type="EMBL" id="KV423985">
    <property type="protein sequence ID" value="KZT56018.1"/>
    <property type="molecule type" value="Genomic_DNA"/>
</dbReference>
<dbReference type="InterPro" id="IPR048339">
    <property type="entry name" value="Mediator_Med16_C"/>
</dbReference>
<protein>
    <recommendedName>
        <fullName evidence="2">Mediator complex subunit 16 C-terminal domain-containing protein</fullName>
    </recommendedName>
</protein>
<dbReference type="InParanoid" id="A0A165F1X7"/>
<name>A0A165F1X7_9BASI</name>
<evidence type="ECO:0000256" key="1">
    <source>
        <dbReference type="SAM" id="MobiDB-lite"/>
    </source>
</evidence>
<evidence type="ECO:0000313" key="3">
    <source>
        <dbReference type="EMBL" id="KZT56018.1"/>
    </source>
</evidence>
<evidence type="ECO:0000313" key="4">
    <source>
        <dbReference type="Proteomes" id="UP000076842"/>
    </source>
</evidence>
<dbReference type="Proteomes" id="UP000076842">
    <property type="component" value="Unassembled WGS sequence"/>
</dbReference>
<dbReference type="Pfam" id="PF20719">
    <property type="entry name" value="Med16_C"/>
    <property type="match status" value="1"/>
</dbReference>
<gene>
    <name evidence="3" type="ORF">CALCODRAFT_333788</name>
</gene>
<evidence type="ECO:0000259" key="2">
    <source>
        <dbReference type="Pfam" id="PF20719"/>
    </source>
</evidence>
<feature type="domain" description="Mediator complex subunit 16 C-terminal" evidence="2">
    <location>
        <begin position="1109"/>
        <end position="1166"/>
    </location>
</feature>
<keyword evidence="4" id="KW-1185">Reference proteome</keyword>
<organism evidence="3 4">
    <name type="scientific">Calocera cornea HHB12733</name>
    <dbReference type="NCBI Taxonomy" id="1353952"/>
    <lineage>
        <taxon>Eukaryota</taxon>
        <taxon>Fungi</taxon>
        <taxon>Dikarya</taxon>
        <taxon>Basidiomycota</taxon>
        <taxon>Agaricomycotina</taxon>
        <taxon>Dacrymycetes</taxon>
        <taxon>Dacrymycetales</taxon>
        <taxon>Dacrymycetaceae</taxon>
        <taxon>Calocera</taxon>
    </lineage>
</organism>
<feature type="compositionally biased region" description="Low complexity" evidence="1">
    <location>
        <begin position="455"/>
        <end position="479"/>
    </location>
</feature>
<proteinExistence type="predicted"/>
<feature type="compositionally biased region" description="Gly residues" evidence="1">
    <location>
        <begin position="812"/>
        <end position="831"/>
    </location>
</feature>